<keyword evidence="5" id="KW-0472">Membrane</keyword>
<protein>
    <submittedName>
        <fullName evidence="7">MFS transporter</fullName>
    </submittedName>
</protein>
<dbReference type="Gene3D" id="1.20.1250.20">
    <property type="entry name" value="MFS general substrate transporter like domains"/>
    <property type="match status" value="1"/>
</dbReference>
<organism evidence="7 8">
    <name type="scientific">Paractinoplanes rhizophilus</name>
    <dbReference type="NCBI Taxonomy" id="1416877"/>
    <lineage>
        <taxon>Bacteria</taxon>
        <taxon>Bacillati</taxon>
        <taxon>Actinomycetota</taxon>
        <taxon>Actinomycetes</taxon>
        <taxon>Micromonosporales</taxon>
        <taxon>Micromonosporaceae</taxon>
        <taxon>Paractinoplanes</taxon>
    </lineage>
</organism>
<evidence type="ECO:0000313" key="8">
    <source>
        <dbReference type="Proteomes" id="UP001596548"/>
    </source>
</evidence>
<keyword evidence="8" id="KW-1185">Reference proteome</keyword>
<dbReference type="EMBL" id="JBHTBJ010000037">
    <property type="protein sequence ID" value="MFC7278761.1"/>
    <property type="molecule type" value="Genomic_DNA"/>
</dbReference>
<dbReference type="SUPFAM" id="SSF103473">
    <property type="entry name" value="MFS general substrate transporter"/>
    <property type="match status" value="1"/>
</dbReference>
<accession>A0ABW2I1L2</accession>
<evidence type="ECO:0000256" key="6">
    <source>
        <dbReference type="SAM" id="MobiDB-lite"/>
    </source>
</evidence>
<keyword evidence="2" id="KW-1003">Cell membrane</keyword>
<dbReference type="InterPro" id="IPR011701">
    <property type="entry name" value="MFS"/>
</dbReference>
<evidence type="ECO:0000256" key="3">
    <source>
        <dbReference type="ARBA" id="ARBA00022692"/>
    </source>
</evidence>
<evidence type="ECO:0000256" key="2">
    <source>
        <dbReference type="ARBA" id="ARBA00022475"/>
    </source>
</evidence>
<evidence type="ECO:0000313" key="7">
    <source>
        <dbReference type="EMBL" id="MFC7278761.1"/>
    </source>
</evidence>
<dbReference type="Proteomes" id="UP001596548">
    <property type="component" value="Unassembled WGS sequence"/>
</dbReference>
<dbReference type="RefSeq" id="WP_378975874.1">
    <property type="nucleotide sequence ID" value="NZ_JBHTBJ010000037.1"/>
</dbReference>
<feature type="region of interest" description="Disordered" evidence="6">
    <location>
        <begin position="121"/>
        <end position="142"/>
    </location>
</feature>
<sequence length="142" mass="15085">MTSLWRNREFNLLWTSQSLSDLGDGVAALALSLLVLAQTGSPVSAGLVGTVALAGRLVFRVPAGVLADRFDRRRVMVVCDLVRLTGFTALTIAVVTDPGGPCTDRVGRAGRRRGRRVVRYGGGRRPAQHRPDHPVADGGGAQ</sequence>
<evidence type="ECO:0000256" key="5">
    <source>
        <dbReference type="ARBA" id="ARBA00023136"/>
    </source>
</evidence>
<dbReference type="InterPro" id="IPR036259">
    <property type="entry name" value="MFS_trans_sf"/>
</dbReference>
<keyword evidence="3" id="KW-0812">Transmembrane</keyword>
<gene>
    <name evidence="7" type="ORF">ACFQS1_32745</name>
</gene>
<proteinExistence type="predicted"/>
<evidence type="ECO:0000256" key="4">
    <source>
        <dbReference type="ARBA" id="ARBA00022989"/>
    </source>
</evidence>
<dbReference type="PANTHER" id="PTHR23513">
    <property type="entry name" value="INTEGRAL MEMBRANE EFFLUX PROTEIN-RELATED"/>
    <property type="match status" value="1"/>
</dbReference>
<reference evidence="8" key="1">
    <citation type="journal article" date="2019" name="Int. J. Syst. Evol. Microbiol.">
        <title>The Global Catalogue of Microorganisms (GCM) 10K type strain sequencing project: providing services to taxonomists for standard genome sequencing and annotation.</title>
        <authorList>
            <consortium name="The Broad Institute Genomics Platform"/>
            <consortium name="The Broad Institute Genome Sequencing Center for Infectious Disease"/>
            <person name="Wu L."/>
            <person name="Ma J."/>
        </authorList>
    </citation>
    <scope>NUCLEOTIDE SEQUENCE [LARGE SCALE GENOMIC DNA]</scope>
    <source>
        <strain evidence="8">XZYJT-10</strain>
    </source>
</reference>
<comment type="caution">
    <text evidence="7">The sequence shown here is derived from an EMBL/GenBank/DDBJ whole genome shotgun (WGS) entry which is preliminary data.</text>
</comment>
<dbReference type="Pfam" id="PF07690">
    <property type="entry name" value="MFS_1"/>
    <property type="match status" value="1"/>
</dbReference>
<keyword evidence="4" id="KW-1133">Transmembrane helix</keyword>
<comment type="subcellular location">
    <subcellularLocation>
        <location evidence="1">Cell membrane</location>
        <topology evidence="1">Multi-pass membrane protein</topology>
    </subcellularLocation>
</comment>
<name>A0ABW2I1L2_9ACTN</name>
<dbReference type="PANTHER" id="PTHR23513:SF6">
    <property type="entry name" value="MAJOR FACILITATOR SUPERFAMILY ASSOCIATED DOMAIN-CONTAINING PROTEIN"/>
    <property type="match status" value="1"/>
</dbReference>
<evidence type="ECO:0000256" key="1">
    <source>
        <dbReference type="ARBA" id="ARBA00004651"/>
    </source>
</evidence>